<proteinExistence type="predicted"/>
<dbReference type="Proteomes" id="UP001234178">
    <property type="component" value="Unassembled WGS sequence"/>
</dbReference>
<organism evidence="1 2">
    <name type="scientific">Daphnia magna</name>
    <dbReference type="NCBI Taxonomy" id="35525"/>
    <lineage>
        <taxon>Eukaryota</taxon>
        <taxon>Metazoa</taxon>
        <taxon>Ecdysozoa</taxon>
        <taxon>Arthropoda</taxon>
        <taxon>Crustacea</taxon>
        <taxon>Branchiopoda</taxon>
        <taxon>Diplostraca</taxon>
        <taxon>Cladocera</taxon>
        <taxon>Anomopoda</taxon>
        <taxon>Daphniidae</taxon>
        <taxon>Daphnia</taxon>
    </lineage>
</organism>
<name>A0ABQ9ZKP1_9CRUS</name>
<accession>A0ABQ9ZKP1</accession>
<evidence type="ECO:0000313" key="2">
    <source>
        <dbReference type="Proteomes" id="UP001234178"/>
    </source>
</evidence>
<protein>
    <submittedName>
        <fullName evidence="1">Uncharacterized protein</fullName>
    </submittedName>
</protein>
<keyword evidence="2" id="KW-1185">Reference proteome</keyword>
<reference evidence="1 2" key="1">
    <citation type="journal article" date="2023" name="Nucleic Acids Res.">
        <title>The hologenome of Daphnia magna reveals possible DNA methylation and microbiome-mediated evolution of the host genome.</title>
        <authorList>
            <person name="Chaturvedi A."/>
            <person name="Li X."/>
            <person name="Dhandapani V."/>
            <person name="Marshall H."/>
            <person name="Kissane S."/>
            <person name="Cuenca-Cambronero M."/>
            <person name="Asole G."/>
            <person name="Calvet F."/>
            <person name="Ruiz-Romero M."/>
            <person name="Marangio P."/>
            <person name="Guigo R."/>
            <person name="Rago D."/>
            <person name="Mirbahai L."/>
            <person name="Eastwood N."/>
            <person name="Colbourne J.K."/>
            <person name="Zhou J."/>
            <person name="Mallon E."/>
            <person name="Orsini L."/>
        </authorList>
    </citation>
    <scope>NUCLEOTIDE SEQUENCE [LARGE SCALE GENOMIC DNA]</scope>
    <source>
        <strain evidence="1">LRV0_1</strain>
    </source>
</reference>
<dbReference type="EMBL" id="JAOYFB010000004">
    <property type="protein sequence ID" value="KAK4013500.1"/>
    <property type="molecule type" value="Genomic_DNA"/>
</dbReference>
<sequence>MTGFTILFSRDTKNQNVSQLTTLSPTRFVGHSQPNCSSILSRKSICLFKQHLFRLSDLIFRFVVDHLSVSDLQAPKKKDPKHWCDGCKILYVTPLNGLLLEMENFPPPLVFQNPNQYLPWLAFARQSSTDWSRSKCFSNVAELLVDDDVI</sequence>
<comment type="caution">
    <text evidence="1">The sequence shown here is derived from an EMBL/GenBank/DDBJ whole genome shotgun (WGS) entry which is preliminary data.</text>
</comment>
<evidence type="ECO:0000313" key="1">
    <source>
        <dbReference type="EMBL" id="KAK4013500.1"/>
    </source>
</evidence>
<gene>
    <name evidence="1" type="ORF">OUZ56_026054</name>
</gene>